<evidence type="ECO:0000313" key="5">
    <source>
        <dbReference type="Proteomes" id="UP000636755"/>
    </source>
</evidence>
<keyword evidence="2" id="KW-0472">Membrane</keyword>
<feature type="compositionally biased region" description="Basic residues" evidence="1">
    <location>
        <begin position="1"/>
        <end position="13"/>
    </location>
</feature>
<evidence type="ECO:0000259" key="3">
    <source>
        <dbReference type="Pfam" id="PF13648"/>
    </source>
</evidence>
<keyword evidence="2" id="KW-0812">Transmembrane</keyword>
<evidence type="ECO:0000313" key="4">
    <source>
        <dbReference type="EMBL" id="MBC5727690.1"/>
    </source>
</evidence>
<proteinExistence type="predicted"/>
<feature type="region of interest" description="Disordered" evidence="1">
    <location>
        <begin position="1"/>
        <end position="20"/>
    </location>
</feature>
<feature type="domain" description="Lipocalin-like" evidence="3">
    <location>
        <begin position="55"/>
        <end position="144"/>
    </location>
</feature>
<sequence>MSKSKKNKKRNKVNHTDNKNKFNRKKAITVTVVLLVIVVAVVALIFTMHNKANDIVGTDWVSSSAVNASGDEVEMAEVYNTSYTSYQGSLSFKDDGTFSLWLTPGTSEDGTHSGKYTVNGDTITAAFDDGETTTSFYIHRNGDKIESISLNYEDYEVYFTLNN</sequence>
<dbReference type="Pfam" id="PF13648">
    <property type="entry name" value="Lipocalin_4"/>
    <property type="match status" value="1"/>
</dbReference>
<dbReference type="EMBL" id="JACOPS010000001">
    <property type="protein sequence ID" value="MBC5727690.1"/>
    <property type="molecule type" value="Genomic_DNA"/>
</dbReference>
<name>A0ABR7HJI6_9FIRM</name>
<feature type="transmembrane region" description="Helical" evidence="2">
    <location>
        <begin position="27"/>
        <end position="46"/>
    </location>
</feature>
<protein>
    <submittedName>
        <fullName evidence="4">Lipocalin family protein</fullName>
    </submittedName>
</protein>
<comment type="caution">
    <text evidence="4">The sequence shown here is derived from an EMBL/GenBank/DDBJ whole genome shotgun (WGS) entry which is preliminary data.</text>
</comment>
<dbReference type="Proteomes" id="UP000636755">
    <property type="component" value="Unassembled WGS sequence"/>
</dbReference>
<evidence type="ECO:0000256" key="1">
    <source>
        <dbReference type="SAM" id="MobiDB-lite"/>
    </source>
</evidence>
<reference evidence="4 5" key="1">
    <citation type="submission" date="2020-08" db="EMBL/GenBank/DDBJ databases">
        <title>Genome public.</title>
        <authorList>
            <person name="Liu C."/>
            <person name="Sun Q."/>
        </authorList>
    </citation>
    <scope>NUCLEOTIDE SEQUENCE [LARGE SCALE GENOMIC DNA]</scope>
    <source>
        <strain evidence="4 5">NSJ-71</strain>
    </source>
</reference>
<organism evidence="4 5">
    <name type="scientific">Ruminococcus intestinalis</name>
    <dbReference type="NCBI Taxonomy" id="2763066"/>
    <lineage>
        <taxon>Bacteria</taxon>
        <taxon>Bacillati</taxon>
        <taxon>Bacillota</taxon>
        <taxon>Clostridia</taxon>
        <taxon>Eubacteriales</taxon>
        <taxon>Oscillospiraceae</taxon>
        <taxon>Ruminococcus</taxon>
    </lineage>
</organism>
<accession>A0ABR7HJI6</accession>
<dbReference type="RefSeq" id="WP_186934932.1">
    <property type="nucleotide sequence ID" value="NZ_JACOPS010000001.1"/>
</dbReference>
<evidence type="ECO:0000256" key="2">
    <source>
        <dbReference type="SAM" id="Phobius"/>
    </source>
</evidence>
<dbReference type="InterPro" id="IPR024311">
    <property type="entry name" value="Lipocalin-like"/>
</dbReference>
<gene>
    <name evidence="4" type="ORF">H8R91_03930</name>
</gene>
<keyword evidence="2" id="KW-1133">Transmembrane helix</keyword>
<keyword evidence="5" id="KW-1185">Reference proteome</keyword>